<comment type="similarity">
    <text evidence="1">Belongs to the eukaryotic ribosomal protein eL31 family.</text>
</comment>
<dbReference type="SUPFAM" id="SSF54575">
    <property type="entry name" value="Ribosomal protein L31e"/>
    <property type="match status" value="1"/>
</dbReference>
<organism evidence="4">
    <name type="scientific">Palpitomonas bilix</name>
    <dbReference type="NCBI Taxonomy" id="652834"/>
    <lineage>
        <taxon>Eukaryota</taxon>
        <taxon>Eukaryota incertae sedis</taxon>
    </lineage>
</organism>
<gene>
    <name evidence="4" type="ORF">PBIL07802_LOCUS3406</name>
</gene>
<dbReference type="InterPro" id="IPR023621">
    <property type="entry name" value="Ribosomal_eL31_dom_sf"/>
</dbReference>
<reference evidence="4" key="1">
    <citation type="submission" date="2021-01" db="EMBL/GenBank/DDBJ databases">
        <authorList>
            <person name="Corre E."/>
            <person name="Pelletier E."/>
            <person name="Niang G."/>
            <person name="Scheremetjew M."/>
            <person name="Finn R."/>
            <person name="Kale V."/>
            <person name="Holt S."/>
            <person name="Cochrane G."/>
            <person name="Meng A."/>
            <person name="Brown T."/>
            <person name="Cohen L."/>
        </authorList>
    </citation>
    <scope>NUCLEOTIDE SEQUENCE</scope>
    <source>
        <strain evidence="4">NIES-2562</strain>
    </source>
</reference>
<dbReference type="AlphaFoldDB" id="A0A7S3CYZ3"/>
<keyword evidence="2" id="KW-0689">Ribosomal protein</keyword>
<dbReference type="Pfam" id="PF01198">
    <property type="entry name" value="Ribosomal_L31e"/>
    <property type="match status" value="1"/>
</dbReference>
<dbReference type="EMBL" id="HBIB01005653">
    <property type="protein sequence ID" value="CAE0241244.1"/>
    <property type="molecule type" value="Transcribed_RNA"/>
</dbReference>
<dbReference type="PROSITE" id="PS01144">
    <property type="entry name" value="RIBOSOMAL_L31E"/>
    <property type="match status" value="1"/>
</dbReference>
<dbReference type="PANTHER" id="PTHR10956:SF0">
    <property type="entry name" value="60S RIBOSOMAL PROTEIN L31"/>
    <property type="match status" value="1"/>
</dbReference>
<sequence>MVKVAKKDRVRSPDVITRDYTVNLHKALHGIGFKRRAPRAVKAIREFAQKMMKTNDVRVDTEVNKFVWHKGVKAVPYRVRVRLSRRKNDDEDAKESLYTHVQLVEVSGFKGLNTEKVDA</sequence>
<dbReference type="FunFam" id="3.10.440.10:FF:000001">
    <property type="entry name" value="60S ribosomal protein L31"/>
    <property type="match status" value="1"/>
</dbReference>
<dbReference type="PANTHER" id="PTHR10956">
    <property type="entry name" value="60S RIBOSOMAL PROTEIN L31"/>
    <property type="match status" value="1"/>
</dbReference>
<keyword evidence="3" id="KW-0687">Ribonucleoprotein</keyword>
<dbReference type="CDD" id="cd00463">
    <property type="entry name" value="Ribosomal_L31e"/>
    <property type="match status" value="1"/>
</dbReference>
<dbReference type="InterPro" id="IPR020052">
    <property type="entry name" value="Ribosomal_eL31_CS"/>
</dbReference>
<evidence type="ECO:0000256" key="2">
    <source>
        <dbReference type="ARBA" id="ARBA00022980"/>
    </source>
</evidence>
<dbReference type="InterPro" id="IPR000054">
    <property type="entry name" value="Ribosomal_eL31"/>
</dbReference>
<dbReference type="GO" id="GO:0003735">
    <property type="term" value="F:structural constituent of ribosome"/>
    <property type="evidence" value="ECO:0007669"/>
    <property type="project" value="InterPro"/>
</dbReference>
<dbReference type="GO" id="GO:0022625">
    <property type="term" value="C:cytosolic large ribosomal subunit"/>
    <property type="evidence" value="ECO:0007669"/>
    <property type="project" value="TreeGrafter"/>
</dbReference>
<evidence type="ECO:0008006" key="5">
    <source>
        <dbReference type="Google" id="ProtNLM"/>
    </source>
</evidence>
<dbReference type="Gene3D" id="3.10.440.10">
    <property type="match status" value="1"/>
</dbReference>
<dbReference type="HAMAP" id="MF_00410">
    <property type="entry name" value="Ribosomal_eL31"/>
    <property type="match status" value="1"/>
</dbReference>
<name>A0A7S3CYZ3_9EUKA</name>
<accession>A0A7S3CYZ3</accession>
<evidence type="ECO:0000313" key="4">
    <source>
        <dbReference type="EMBL" id="CAE0241244.1"/>
    </source>
</evidence>
<proteinExistence type="inferred from homology"/>
<dbReference type="GO" id="GO:0002181">
    <property type="term" value="P:cytoplasmic translation"/>
    <property type="evidence" value="ECO:0007669"/>
    <property type="project" value="TreeGrafter"/>
</dbReference>
<evidence type="ECO:0000256" key="1">
    <source>
        <dbReference type="ARBA" id="ARBA00010808"/>
    </source>
</evidence>
<evidence type="ECO:0000256" key="3">
    <source>
        <dbReference type="ARBA" id="ARBA00023274"/>
    </source>
</evidence>
<dbReference type="SMART" id="SM01380">
    <property type="entry name" value="Ribosomal_L31e"/>
    <property type="match status" value="1"/>
</dbReference>
<protein>
    <recommendedName>
        <fullName evidence="5">60S ribosomal protein L31</fullName>
    </recommendedName>
</protein>